<dbReference type="STRING" id="493475.GARC_1354"/>
<comment type="caution">
    <text evidence="1">The sequence shown here is derived from an EMBL/GenBank/DDBJ whole genome shotgun (WGS) entry which is preliminary data.</text>
</comment>
<reference evidence="1 2" key="1">
    <citation type="journal article" date="2017" name="Antonie Van Leeuwenhoek">
        <title>Rhizobium rhizosphaerae sp. nov., a novel species isolated from rice rhizosphere.</title>
        <authorList>
            <person name="Zhao J.J."/>
            <person name="Zhang J."/>
            <person name="Zhang R.J."/>
            <person name="Zhang C.W."/>
            <person name="Yin H.Q."/>
            <person name="Zhang X.X."/>
        </authorList>
    </citation>
    <scope>NUCLEOTIDE SEQUENCE [LARGE SCALE GENOMIC DNA]</scope>
    <source>
        <strain evidence="1 2">BSs20135</strain>
    </source>
</reference>
<dbReference type="RefSeq" id="WP_007618047.1">
    <property type="nucleotide sequence ID" value="NZ_BAEO01000015.1"/>
</dbReference>
<gene>
    <name evidence="1" type="ORF">GARC_1354</name>
</gene>
<accession>K6Z4J7</accession>
<dbReference type="Proteomes" id="UP000006327">
    <property type="component" value="Unassembled WGS sequence"/>
</dbReference>
<evidence type="ECO:0008006" key="3">
    <source>
        <dbReference type="Google" id="ProtNLM"/>
    </source>
</evidence>
<dbReference type="EMBL" id="BAEO01000015">
    <property type="protein sequence ID" value="GAC18330.1"/>
    <property type="molecule type" value="Genomic_DNA"/>
</dbReference>
<evidence type="ECO:0000313" key="2">
    <source>
        <dbReference type="Proteomes" id="UP000006327"/>
    </source>
</evidence>
<dbReference type="OrthoDB" id="6195299at2"/>
<dbReference type="eggNOG" id="COG3249">
    <property type="taxonomic scope" value="Bacteria"/>
</dbReference>
<keyword evidence="2" id="KW-1185">Reference proteome</keyword>
<organism evidence="1 2">
    <name type="scientific">Paraglaciecola arctica BSs20135</name>
    <dbReference type="NCBI Taxonomy" id="493475"/>
    <lineage>
        <taxon>Bacteria</taxon>
        <taxon>Pseudomonadati</taxon>
        <taxon>Pseudomonadota</taxon>
        <taxon>Gammaproteobacteria</taxon>
        <taxon>Alteromonadales</taxon>
        <taxon>Alteromonadaceae</taxon>
        <taxon>Paraglaciecola</taxon>
    </lineage>
</organism>
<evidence type="ECO:0000313" key="1">
    <source>
        <dbReference type="EMBL" id="GAC18330.1"/>
    </source>
</evidence>
<protein>
    <recommendedName>
        <fullName evidence="3">DUF2066 domain-containing protein</fullName>
    </recommendedName>
</protein>
<sequence length="371" mass="41818">MPIKINPVLLVFLLVWLVSWQSVKAAVIDDLYDAKIAVDDQSQREQNNAFSLALKQVLIKVRGNNDLLTNQKIRNAMTKVTPYVRSYSYEKLESQLYLVINFDPQRVENLIRKAGFPVWDKRRPDSLIWLAIKSSDGSDRQIATVNEYSEIYQQLSIRAAQRGILLMFPLWDLDDIQTLSVYDIWGGFSTQIFKASERYAVPSVLSARIYLTGNQSSDVTQNSVMENEKSMTKWSSDWTMIEGGGLLAGQVQGDSPLSIAEGLIDALADQLSLKYAIDLTQIDQADSKVQIVVNNIDSLTYYSQALKSLENMSVVNEATLIKQQGTRATFELDLLGDVEDLTNALNLDSKIRPVVDDFGQPILGLEFFWVK</sequence>
<name>K6Z4J7_9ALTE</name>
<dbReference type="Pfam" id="PF09839">
    <property type="entry name" value="DUF2066"/>
    <property type="match status" value="1"/>
</dbReference>
<dbReference type="AlphaFoldDB" id="K6Z4J7"/>
<proteinExistence type="predicted"/>
<dbReference type="InterPro" id="IPR018642">
    <property type="entry name" value="DUF2066"/>
</dbReference>